<evidence type="ECO:0000313" key="5">
    <source>
        <dbReference type="Proteomes" id="UP000268014"/>
    </source>
</evidence>
<dbReference type="PROSITE" id="PS50158">
    <property type="entry name" value="ZF_CCHC"/>
    <property type="match status" value="1"/>
</dbReference>
<dbReference type="SMART" id="SM00343">
    <property type="entry name" value="ZnF_C2HC"/>
    <property type="match status" value="1"/>
</dbReference>
<dbReference type="GO" id="GO:0005737">
    <property type="term" value="C:cytoplasm"/>
    <property type="evidence" value="ECO:0007669"/>
    <property type="project" value="UniProtKB-ARBA"/>
</dbReference>
<dbReference type="Proteomes" id="UP000268014">
    <property type="component" value="Unassembled WGS sequence"/>
</dbReference>
<name>A0A0N4WMZ7_HAEPC</name>
<accession>A0A0N4WMZ7</accession>
<reference evidence="4 5" key="2">
    <citation type="submission" date="2018-11" db="EMBL/GenBank/DDBJ databases">
        <authorList>
            <consortium name="Pathogen Informatics"/>
        </authorList>
    </citation>
    <scope>NUCLEOTIDE SEQUENCE [LARGE SCALE GENOMIC DNA]</scope>
    <source>
        <strain evidence="4 5">MHpl1</strain>
    </source>
</reference>
<keyword evidence="1" id="KW-0862">Zinc</keyword>
<dbReference type="OrthoDB" id="5870588at2759"/>
<reference evidence="6" key="1">
    <citation type="submission" date="2017-02" db="UniProtKB">
        <authorList>
            <consortium name="WormBaseParasite"/>
        </authorList>
    </citation>
    <scope>IDENTIFICATION</scope>
</reference>
<proteinExistence type="predicted"/>
<dbReference type="Gene3D" id="4.10.60.10">
    <property type="entry name" value="Zinc finger, CCHC-type"/>
    <property type="match status" value="1"/>
</dbReference>
<feature type="region of interest" description="Disordered" evidence="2">
    <location>
        <begin position="34"/>
        <end position="55"/>
    </location>
</feature>
<gene>
    <name evidence="4" type="ORF">HPLM_LOCUS12611</name>
</gene>
<dbReference type="EMBL" id="UZAF01017920">
    <property type="protein sequence ID" value="VDO46176.1"/>
    <property type="molecule type" value="Genomic_DNA"/>
</dbReference>
<organism evidence="6">
    <name type="scientific">Haemonchus placei</name>
    <name type="common">Barber's pole worm</name>
    <dbReference type="NCBI Taxonomy" id="6290"/>
    <lineage>
        <taxon>Eukaryota</taxon>
        <taxon>Metazoa</taxon>
        <taxon>Ecdysozoa</taxon>
        <taxon>Nematoda</taxon>
        <taxon>Chromadorea</taxon>
        <taxon>Rhabditida</taxon>
        <taxon>Rhabditina</taxon>
        <taxon>Rhabditomorpha</taxon>
        <taxon>Strongyloidea</taxon>
        <taxon>Trichostrongylidae</taxon>
        <taxon>Haemonchus</taxon>
    </lineage>
</organism>
<dbReference type="GO" id="GO:0008270">
    <property type="term" value="F:zinc ion binding"/>
    <property type="evidence" value="ECO:0007669"/>
    <property type="project" value="UniProtKB-KW"/>
</dbReference>
<dbReference type="GO" id="GO:0019899">
    <property type="term" value="F:enzyme binding"/>
    <property type="evidence" value="ECO:0007669"/>
    <property type="project" value="UniProtKB-ARBA"/>
</dbReference>
<feature type="domain" description="CCHC-type" evidence="3">
    <location>
        <begin position="56"/>
        <end position="72"/>
    </location>
</feature>
<dbReference type="SUPFAM" id="SSF57756">
    <property type="entry name" value="Retrovirus zinc finger-like domains"/>
    <property type="match status" value="1"/>
</dbReference>
<dbReference type="GO" id="GO:0003676">
    <property type="term" value="F:nucleic acid binding"/>
    <property type="evidence" value="ECO:0007669"/>
    <property type="project" value="InterPro"/>
</dbReference>
<dbReference type="InterPro" id="IPR036875">
    <property type="entry name" value="Znf_CCHC_sf"/>
</dbReference>
<keyword evidence="1" id="KW-0863">Zinc-finger</keyword>
<dbReference type="AlphaFoldDB" id="A0A0N4WMZ7"/>
<dbReference type="WBParaSite" id="HPLM_0001261901-mRNA-1">
    <property type="protein sequence ID" value="HPLM_0001261901-mRNA-1"/>
    <property type="gene ID" value="HPLM_0001261901"/>
</dbReference>
<evidence type="ECO:0000259" key="3">
    <source>
        <dbReference type="PROSITE" id="PS50158"/>
    </source>
</evidence>
<dbReference type="InterPro" id="IPR001878">
    <property type="entry name" value="Znf_CCHC"/>
</dbReference>
<keyword evidence="5" id="KW-1185">Reference proteome</keyword>
<keyword evidence="1" id="KW-0479">Metal-binding</keyword>
<dbReference type="Pfam" id="PF00098">
    <property type="entry name" value="zf-CCHC"/>
    <property type="match status" value="1"/>
</dbReference>
<feature type="region of interest" description="Disordered" evidence="2">
    <location>
        <begin position="81"/>
        <end position="109"/>
    </location>
</feature>
<evidence type="ECO:0000313" key="4">
    <source>
        <dbReference type="EMBL" id="VDO46176.1"/>
    </source>
</evidence>
<evidence type="ECO:0000256" key="1">
    <source>
        <dbReference type="PROSITE-ProRule" id="PRU00047"/>
    </source>
</evidence>
<evidence type="ECO:0000256" key="2">
    <source>
        <dbReference type="SAM" id="MobiDB-lite"/>
    </source>
</evidence>
<feature type="compositionally biased region" description="Polar residues" evidence="2">
    <location>
        <begin position="81"/>
        <end position="95"/>
    </location>
</feature>
<evidence type="ECO:0000313" key="6">
    <source>
        <dbReference type="WBParaSite" id="HPLM_0001261901-mRNA-1"/>
    </source>
</evidence>
<feature type="compositionally biased region" description="Basic and acidic residues" evidence="2">
    <location>
        <begin position="38"/>
        <end position="55"/>
    </location>
</feature>
<protein>
    <submittedName>
        <fullName evidence="6">CCHC-type domain-containing protein</fullName>
    </submittedName>
</protein>
<sequence length="137" mass="15238">MLEVAMQSQEVVSEKAITEGGHDIPYLAKVLRTGGADMDGRPEREHGRYSNGHGERRCYNCQKIGHIGRDCPLKRAQVNQISEKASKQNTLPQKVSSREETTQRRRISPIIIGARSLGVKCGSWSKEETPSGKFDDS</sequence>